<dbReference type="Gene3D" id="3.40.190.170">
    <property type="entry name" value="Bacterial extracellular solute-binding protein, family 7"/>
    <property type="match status" value="1"/>
</dbReference>
<dbReference type="InterPro" id="IPR010656">
    <property type="entry name" value="DctM"/>
</dbReference>
<feature type="transmembrane region" description="Helical" evidence="8">
    <location>
        <begin position="1124"/>
        <end position="1151"/>
    </location>
</feature>
<feature type="transmembrane region" description="Helical" evidence="8">
    <location>
        <begin position="1266"/>
        <end position="1288"/>
    </location>
</feature>
<evidence type="ECO:0000256" key="1">
    <source>
        <dbReference type="ARBA" id="ARBA00004429"/>
    </source>
</evidence>
<keyword evidence="3" id="KW-0997">Cell inner membrane</keyword>
<feature type="transmembrane region" description="Helical" evidence="8">
    <location>
        <begin position="1300"/>
        <end position="1321"/>
    </location>
</feature>
<keyword evidence="6 8" id="KW-1133">Transmembrane helix</keyword>
<dbReference type="InterPro" id="IPR038537">
    <property type="entry name" value="TatT_sf"/>
</dbReference>
<comment type="caution">
    <text evidence="10">The sequence shown here is derived from an EMBL/GenBank/DDBJ whole genome shotgun (WGS) entry which is preliminary data.</text>
</comment>
<sequence>MVYAESLLTRDSRRLASMWSLMKPGWADTSAEVASHVKTLKKAASGLADGSSGHRLAMRLASVASEDHEAQAILTIARKLRTEKPFSWDALNELFAQDSHFWRESAEFRQMHDDALCQRVARSYRKSYRLANNCFADGRNLFPKQSESLHRRVQLCAHQLELLRPGLSDKGKSQLWYLLKMSDTLRTRSGLLKLLVVITCAAVAIPVSADDYSAGWGPALGAQMPPIAAPDQEKFAELGVNVAAMTYDSQEILAGFHSSENLSYPLLQDQAAKYVLALGIIFVGVDGTVKAKYAVPGYRRRPPFDMLYADVELKSFPTAAILLCLTTTLSGCSALVGSFTQSFAEDLSAAILNNEDLAMVRDGAPSYLILVDSLVARSPQDPFMLQQSAKLHSAYAAAFVSDETRAQLLHNKAKDQALASACYGLKDACDLDSRPFAEFNAWLTRQKAAQVPRMYDLGTTWASWIQANSDDFSAIAELARVKALMARTAELNPDYDSGGVYLYLGVFETLFPPAMGGKPEIGKAHFEQAIERSGGTNLLAKVMYAEQYARLVFDRELHDRLLTEVIEAPARAPGLTLMNTVAKEQARLALLCAPYGTAATLKIATLSPEGSSWMKLLRQHGKAIEQRTDGAVKMKFYPGGVMGDDKAVLRKMRVGQLHGAVLTSGGLVQNYPDIALYNLPLMFRSDAEIDHVRANLDEQLMAGLRENKFVGFGFAEVGFAYPMSQQPTQSVAQMQESKVWTPDNDIGSLRAFEAFDISPIPLPIADVLAGLQTGLINSIASPPIGTIALQWHTQVQYGLDLPILYVYGLAAMAEKPFNRLTPEQQVIVEEELRAAVHSADQAARRDHVSAKQALAKQGINWAAPNEAQMQEWLSLAAEVVKTALRLIHHAEEALLALLLTAMILLSASQVVLRNFFDSGLYWGDSAVRVVVLWVAMLGAMIASRRNEHIRIDIASRFVSPQFKPYMSRFVSAFTCLVLLIFAWYSIEFVRYEFEDGTIAFGVVPAWLCEIIMPIGAAVMALRYAADIDLAIVAIELYRIVDTPLLVALPLFTFSGYLLSEANTSKRLVNLVQSMFGFLPSGLAVVGFVACAVFTALTGASGVTIVALGALLLPALKEAGFSERYSLGLVTSSGSLGLLLVPSVPLILYGVIAQQLDVGEPFTIVDLFIAGIGPLLLMLGLLTAWTLWKHRGGVIPRTPFTWPNVWQSVKDARWELPLPFVVLGGVFSGFFAVSEAAAVTAFYVLFVEVFLYREVSLRKVPKVMVESMVMVGGILLILGIALAFTNFLVDAEIPQKLFELMQTYISSPLGFLLLLNVLLLALGAILDIYSAIVIMVPLLLPVAAGYGIHPVHLGIVFLANMQIGYFTPPVGMNLFVASYRFNKPLLELYAATWPFMVVLLVALGFITYVPALSLWFIQ</sequence>
<dbReference type="InterPro" id="IPR038404">
    <property type="entry name" value="TRAP_DctP_sf"/>
</dbReference>
<evidence type="ECO:0000256" key="4">
    <source>
        <dbReference type="ARBA" id="ARBA00022692"/>
    </source>
</evidence>
<dbReference type="GO" id="GO:0022857">
    <property type="term" value="F:transmembrane transporter activity"/>
    <property type="evidence" value="ECO:0007669"/>
    <property type="project" value="TreeGrafter"/>
</dbReference>
<dbReference type="Pfam" id="PF16811">
    <property type="entry name" value="TAtT"/>
    <property type="match status" value="1"/>
</dbReference>
<dbReference type="PANTHER" id="PTHR33362">
    <property type="entry name" value="SIALIC ACID TRAP TRANSPORTER PERMEASE PROTEIN SIAT-RELATED"/>
    <property type="match status" value="1"/>
</dbReference>
<dbReference type="PANTHER" id="PTHR33362:SF5">
    <property type="entry name" value="C4-DICARBOXYLATE TRAP TRANSPORTER LARGE PERMEASE PROTEIN DCTM"/>
    <property type="match status" value="1"/>
</dbReference>
<dbReference type="InterPro" id="IPR004681">
    <property type="entry name" value="TRAP_DctM"/>
</dbReference>
<feature type="transmembrane region" description="Helical" evidence="8">
    <location>
        <begin position="998"/>
        <end position="1024"/>
    </location>
</feature>
<dbReference type="SUPFAM" id="SSF52833">
    <property type="entry name" value="Thioredoxin-like"/>
    <property type="match status" value="1"/>
</dbReference>
<keyword evidence="4 8" id="KW-0812">Transmembrane</keyword>
<reference evidence="10" key="1">
    <citation type="submission" date="2021-02" db="EMBL/GenBank/DDBJ databases">
        <authorList>
            <person name="Dougan E. K."/>
            <person name="Rhodes N."/>
            <person name="Thang M."/>
            <person name="Chan C."/>
        </authorList>
    </citation>
    <scope>NUCLEOTIDE SEQUENCE</scope>
</reference>
<organism evidence="10 11">
    <name type="scientific">Symbiodinium necroappetens</name>
    <dbReference type="NCBI Taxonomy" id="1628268"/>
    <lineage>
        <taxon>Eukaryota</taxon>
        <taxon>Sar</taxon>
        <taxon>Alveolata</taxon>
        <taxon>Dinophyceae</taxon>
        <taxon>Suessiales</taxon>
        <taxon>Symbiodiniaceae</taxon>
        <taxon>Symbiodinium</taxon>
    </lineage>
</organism>
<evidence type="ECO:0000256" key="3">
    <source>
        <dbReference type="ARBA" id="ARBA00022519"/>
    </source>
</evidence>
<dbReference type="NCBIfam" id="TIGR00786">
    <property type="entry name" value="dctM"/>
    <property type="match status" value="1"/>
</dbReference>
<dbReference type="OrthoDB" id="10071733at2759"/>
<feature type="transmembrane region" description="Helical" evidence="8">
    <location>
        <begin position="925"/>
        <end position="944"/>
    </location>
</feature>
<proteinExistence type="predicted"/>
<accession>A0A812IT12</accession>
<dbReference type="NCBIfam" id="NF037995">
    <property type="entry name" value="TRAP_S1"/>
    <property type="match status" value="1"/>
</dbReference>
<evidence type="ECO:0000256" key="5">
    <source>
        <dbReference type="ARBA" id="ARBA00022729"/>
    </source>
</evidence>
<keyword evidence="2" id="KW-1003">Cell membrane</keyword>
<feature type="transmembrane region" description="Helical" evidence="8">
    <location>
        <begin position="1327"/>
        <end position="1347"/>
    </location>
</feature>
<feature type="transmembrane region" description="Helical" evidence="8">
    <location>
        <begin position="1392"/>
        <end position="1416"/>
    </location>
</feature>
<keyword evidence="5" id="KW-0732">Signal</keyword>
<name>A0A812IT12_9DINO</name>
<evidence type="ECO:0000259" key="9">
    <source>
        <dbReference type="Pfam" id="PF06808"/>
    </source>
</evidence>
<dbReference type="Gene3D" id="3.40.30.10">
    <property type="entry name" value="Glutaredoxin"/>
    <property type="match status" value="1"/>
</dbReference>
<evidence type="ECO:0000256" key="8">
    <source>
        <dbReference type="SAM" id="Phobius"/>
    </source>
</evidence>
<feature type="transmembrane region" description="Helical" evidence="8">
    <location>
        <begin position="1036"/>
        <end position="1059"/>
    </location>
</feature>
<evidence type="ECO:0000256" key="2">
    <source>
        <dbReference type="ARBA" id="ARBA00022475"/>
    </source>
</evidence>
<dbReference type="InterPro" id="IPR036249">
    <property type="entry name" value="Thioredoxin-like_sf"/>
</dbReference>
<feature type="transmembrane region" description="Helical" evidence="8">
    <location>
        <begin position="1163"/>
        <end position="1187"/>
    </location>
</feature>
<dbReference type="EMBL" id="CAJNJA010000001">
    <property type="protein sequence ID" value="CAE7149429.1"/>
    <property type="molecule type" value="Genomic_DNA"/>
</dbReference>
<gene>
    <name evidence="10" type="primary">dctM</name>
    <name evidence="10" type="ORF">SNEC2469_LOCUS123</name>
</gene>
<evidence type="ECO:0000313" key="10">
    <source>
        <dbReference type="EMBL" id="CAE7149429.1"/>
    </source>
</evidence>
<keyword evidence="11" id="KW-1185">Reference proteome</keyword>
<dbReference type="CDD" id="cd13670">
    <property type="entry name" value="PBP2_TRAP_Tp0957_like"/>
    <property type="match status" value="1"/>
</dbReference>
<feature type="transmembrane region" description="Helical" evidence="8">
    <location>
        <begin position="965"/>
        <end position="986"/>
    </location>
</feature>
<dbReference type="Gene3D" id="1.25.40.920">
    <property type="entry name" value="TRAP transporter T-component"/>
    <property type="match status" value="1"/>
</dbReference>
<dbReference type="Pfam" id="PF06808">
    <property type="entry name" value="DctM"/>
    <property type="match status" value="1"/>
</dbReference>
<feature type="transmembrane region" description="Helical" evidence="8">
    <location>
        <begin position="1079"/>
        <end position="1112"/>
    </location>
</feature>
<evidence type="ECO:0000313" key="11">
    <source>
        <dbReference type="Proteomes" id="UP000601435"/>
    </source>
</evidence>
<keyword evidence="7 8" id="KW-0472">Membrane</keyword>
<evidence type="ECO:0000256" key="6">
    <source>
        <dbReference type="ARBA" id="ARBA00022989"/>
    </source>
</evidence>
<evidence type="ECO:0000256" key="7">
    <source>
        <dbReference type="ARBA" id="ARBA00023136"/>
    </source>
</evidence>
<feature type="transmembrane region" description="Helical" evidence="8">
    <location>
        <begin position="1219"/>
        <end position="1246"/>
    </location>
</feature>
<feature type="transmembrane region" description="Helical" evidence="8">
    <location>
        <begin position="1354"/>
        <end position="1380"/>
    </location>
</feature>
<comment type="subcellular location">
    <subcellularLocation>
        <location evidence="1">Cell inner membrane</location>
        <topology evidence="1">Multi-pass membrane protein</topology>
    </subcellularLocation>
</comment>
<protein>
    <submittedName>
        <fullName evidence="10">DctM protein</fullName>
    </submittedName>
</protein>
<dbReference type="InterPro" id="IPR018389">
    <property type="entry name" value="DctP_fam"/>
</dbReference>
<dbReference type="Pfam" id="PF03480">
    <property type="entry name" value="DctP"/>
    <property type="match status" value="1"/>
</dbReference>
<dbReference type="InterPro" id="IPR031823">
    <property type="entry name" value="TatT"/>
</dbReference>
<dbReference type="Proteomes" id="UP000601435">
    <property type="component" value="Unassembled WGS sequence"/>
</dbReference>
<feature type="domain" description="TRAP C4-dicarboxylate transport system permease DctM subunit" evidence="9">
    <location>
        <begin position="1009"/>
        <end position="1411"/>
    </location>
</feature>
<dbReference type="GO" id="GO:0005886">
    <property type="term" value="C:plasma membrane"/>
    <property type="evidence" value="ECO:0007669"/>
    <property type="project" value="UniProtKB-SubCell"/>
</dbReference>